<evidence type="ECO:0000313" key="8">
    <source>
        <dbReference type="Proteomes" id="UP000237271"/>
    </source>
</evidence>
<protein>
    <recommendedName>
        <fullName evidence="5">RxLR effector protein</fullName>
    </recommendedName>
</protein>
<keyword evidence="3 5" id="KW-0964">Secreted</keyword>
<evidence type="ECO:0000256" key="6">
    <source>
        <dbReference type="SAM" id="MobiDB-lite"/>
    </source>
</evidence>
<comment type="subcellular location">
    <subcellularLocation>
        <location evidence="1 5">Secreted</location>
    </subcellularLocation>
</comment>
<evidence type="ECO:0000256" key="2">
    <source>
        <dbReference type="ARBA" id="ARBA00010400"/>
    </source>
</evidence>
<feature type="signal peptide" evidence="5">
    <location>
        <begin position="1"/>
        <end position="22"/>
    </location>
</feature>
<sequence>MRITFVALVAMVVISGSTIIDAESTSVSTETLTGQAHASNTVVDGVNDKRLLRSHKEPEDDVDDDDSADSADRGDEERISASKLRDLVNGRTSTQFTHWGNQKLSPSRVWDKLNGLDEANRKKVYDWYYKDIYRNGNWRR</sequence>
<dbReference type="AlphaFoldDB" id="A0A2P4XGW9"/>
<evidence type="ECO:0000256" key="1">
    <source>
        <dbReference type="ARBA" id="ARBA00004613"/>
    </source>
</evidence>
<keyword evidence="4 5" id="KW-0732">Signal</keyword>
<gene>
    <name evidence="7" type="ORF">PHPALM_19630</name>
</gene>
<dbReference type="GO" id="GO:0005576">
    <property type="term" value="C:extracellular region"/>
    <property type="evidence" value="ECO:0007669"/>
    <property type="project" value="UniProtKB-SubCell"/>
</dbReference>
<comment type="domain">
    <text evidence="5">The RxLR-dEER motif acts to carry the protein into the host cell cytoplasm through binding to cell surface phosphatidylinositol-3-phosphate.</text>
</comment>
<evidence type="ECO:0000256" key="3">
    <source>
        <dbReference type="ARBA" id="ARBA00022525"/>
    </source>
</evidence>
<feature type="chain" id="PRO_5028508801" description="RxLR effector protein" evidence="5">
    <location>
        <begin position="23"/>
        <end position="140"/>
    </location>
</feature>
<feature type="region of interest" description="Disordered" evidence="6">
    <location>
        <begin position="38"/>
        <end position="86"/>
    </location>
</feature>
<comment type="caution">
    <text evidence="7">The sequence shown here is derived from an EMBL/GenBank/DDBJ whole genome shotgun (WGS) entry which is preliminary data.</text>
</comment>
<dbReference type="Pfam" id="PF16810">
    <property type="entry name" value="RXLR"/>
    <property type="match status" value="1"/>
</dbReference>
<organism evidence="7 8">
    <name type="scientific">Phytophthora palmivora</name>
    <dbReference type="NCBI Taxonomy" id="4796"/>
    <lineage>
        <taxon>Eukaryota</taxon>
        <taxon>Sar</taxon>
        <taxon>Stramenopiles</taxon>
        <taxon>Oomycota</taxon>
        <taxon>Peronosporomycetes</taxon>
        <taxon>Peronosporales</taxon>
        <taxon>Peronosporaceae</taxon>
        <taxon>Phytophthora</taxon>
    </lineage>
</organism>
<feature type="compositionally biased region" description="Basic and acidic residues" evidence="6">
    <location>
        <begin position="46"/>
        <end position="58"/>
    </location>
</feature>
<feature type="compositionally biased region" description="Acidic residues" evidence="6">
    <location>
        <begin position="59"/>
        <end position="69"/>
    </location>
</feature>
<keyword evidence="8" id="KW-1185">Reference proteome</keyword>
<evidence type="ECO:0000313" key="7">
    <source>
        <dbReference type="EMBL" id="POM64800.1"/>
    </source>
</evidence>
<evidence type="ECO:0000256" key="5">
    <source>
        <dbReference type="RuleBase" id="RU367124"/>
    </source>
</evidence>
<comment type="similarity">
    <text evidence="2 5">Belongs to the RxLR effector family.</text>
</comment>
<proteinExistence type="inferred from homology"/>
<evidence type="ECO:0000256" key="4">
    <source>
        <dbReference type="ARBA" id="ARBA00022729"/>
    </source>
</evidence>
<reference evidence="7 8" key="1">
    <citation type="journal article" date="2017" name="Genome Biol. Evol.">
        <title>Phytophthora megakarya and P. palmivora, closely related causal agents of cacao black pod rot, underwent increases in genome sizes and gene numbers by different mechanisms.</title>
        <authorList>
            <person name="Ali S.S."/>
            <person name="Shao J."/>
            <person name="Lary D.J."/>
            <person name="Kronmiller B."/>
            <person name="Shen D."/>
            <person name="Strem M.D."/>
            <person name="Amoako-Attah I."/>
            <person name="Akrofi A.Y."/>
            <person name="Begoude B.A."/>
            <person name="Ten Hoopen G.M."/>
            <person name="Coulibaly K."/>
            <person name="Kebe B.I."/>
            <person name="Melnick R.L."/>
            <person name="Guiltinan M.J."/>
            <person name="Tyler B.M."/>
            <person name="Meinhardt L.W."/>
            <person name="Bailey B.A."/>
        </authorList>
    </citation>
    <scope>NUCLEOTIDE SEQUENCE [LARGE SCALE GENOMIC DNA]</scope>
    <source>
        <strain evidence="8">sbr112.9</strain>
    </source>
</reference>
<dbReference type="Proteomes" id="UP000237271">
    <property type="component" value="Unassembled WGS sequence"/>
</dbReference>
<name>A0A2P4XGW9_9STRA</name>
<comment type="function">
    <text evidence="5">Effector that suppresses plant defense responses during pathogen infection.</text>
</comment>
<dbReference type="OrthoDB" id="10421677at2759"/>
<dbReference type="EMBL" id="NCKW01011052">
    <property type="protein sequence ID" value="POM64800.1"/>
    <property type="molecule type" value="Genomic_DNA"/>
</dbReference>
<feature type="compositionally biased region" description="Basic and acidic residues" evidence="6">
    <location>
        <begin position="70"/>
        <end position="86"/>
    </location>
</feature>
<dbReference type="InterPro" id="IPR031825">
    <property type="entry name" value="RXLR"/>
</dbReference>
<accession>A0A2P4XGW9</accession>